<gene>
    <name evidence="7" type="ORF">NGB36_28895</name>
</gene>
<feature type="transmembrane region" description="Helical" evidence="5">
    <location>
        <begin position="136"/>
        <end position="156"/>
    </location>
</feature>
<dbReference type="CDD" id="cd17502">
    <property type="entry name" value="MFS_Azr1_MDR_like"/>
    <property type="match status" value="1"/>
</dbReference>
<feature type="transmembrane region" description="Helical" evidence="5">
    <location>
        <begin position="331"/>
        <end position="350"/>
    </location>
</feature>
<keyword evidence="2 5" id="KW-0812">Transmembrane</keyword>
<dbReference type="Gene3D" id="1.20.1720.10">
    <property type="entry name" value="Multidrug resistance protein D"/>
    <property type="match status" value="1"/>
</dbReference>
<evidence type="ECO:0000313" key="7">
    <source>
        <dbReference type="EMBL" id="MCQ4084485.1"/>
    </source>
</evidence>
<dbReference type="PRINTS" id="PR01036">
    <property type="entry name" value="TCRTETB"/>
</dbReference>
<dbReference type="SUPFAM" id="SSF49478">
    <property type="entry name" value="Cna protein B-type domain"/>
    <property type="match status" value="2"/>
</dbReference>
<dbReference type="PROSITE" id="PS50850">
    <property type="entry name" value="MFS"/>
    <property type="match status" value="1"/>
</dbReference>
<feature type="transmembrane region" description="Helical" evidence="5">
    <location>
        <begin position="105"/>
        <end position="124"/>
    </location>
</feature>
<evidence type="ECO:0000256" key="5">
    <source>
        <dbReference type="SAM" id="Phobius"/>
    </source>
</evidence>
<comment type="caution">
    <text evidence="7">The sequence shown here is derived from an EMBL/GenBank/DDBJ whole genome shotgun (WGS) entry which is preliminary data.</text>
</comment>
<proteinExistence type="predicted"/>
<dbReference type="InterPro" id="IPR013783">
    <property type="entry name" value="Ig-like_fold"/>
</dbReference>
<dbReference type="Gene3D" id="1.20.1250.20">
    <property type="entry name" value="MFS general substrate transporter like domains"/>
    <property type="match status" value="1"/>
</dbReference>
<dbReference type="InterPro" id="IPR008969">
    <property type="entry name" value="CarboxyPept-like_regulatory"/>
</dbReference>
<keyword evidence="4 5" id="KW-0472">Membrane</keyword>
<dbReference type="Gene3D" id="2.60.40.10">
    <property type="entry name" value="Immunoglobulins"/>
    <property type="match status" value="1"/>
</dbReference>
<sequence>MSHRQIMEALSGLMLGLFVAILSSTIVSTALPTILADIGGGQEAYTWIVTAALLAVTATTPLWGKMSDLVSKKLLVQLALVLYILASVTAGFAQNAGMLIACRVVQGIGAGGLSALSQVIMAAMISPRQRGRYSGYLGATFAVATVGGPLIGGVITDTSWLGWRWCFYVVVPFALIALVVLQKTIHLPVVKRETKVDWLGAFFVTAAVCLLMVWVTLAGDKYPWLSWQTYVMVPGAVVLGLIFLLVEAKAREPIIPLRLFRNGTITLTSMSSVFVGVAMFAGTYFLSQYFQLGRDKTPAMSGVMTIPMVAGLFVASTLSGQIITRTGRWKAFLVAGGIFLTAGAALLGLIRHDTPYWQVAVYTALLGVGIGMMMQNLVLAVQNQVATEDLGSASSLVTFFRTLGGAIGVAALGAALSNRITHYMQDGFASLGIPMPATQGGEANLPDLSKLPVPIRQITEVAYGHGLADIFLYASPFAFIAFLLVLFIREVPLKTASGLQQSAGVPAHSAAAAAQQPAATALAEEELMDGISIHGSVSGADGTAVASATVTLISLQGRQLGRAVARHDGSYAIDSPGAGSYVLIAAAEGHQPQATTVVVGNEPLTHDIVLSGTSGLAGVVRALADAVPVADAMVVVTDVRGEVLATGKTGPAGTFSFDELPAGTFTVAVNASGYRPVALPVEVGAAGITRIEVELRSGAYLQGTVRAGADRRPLNDARVTLLDAAGNVAGTATTGDDGTYAFTDLDAGDYTLIASGYPPVATSMTVDSYGGEGYDVELGHPQQ</sequence>
<dbReference type="Proteomes" id="UP001057702">
    <property type="component" value="Unassembled WGS sequence"/>
</dbReference>
<dbReference type="EMBL" id="JANFNG010000036">
    <property type="protein sequence ID" value="MCQ4084485.1"/>
    <property type="molecule type" value="Genomic_DNA"/>
</dbReference>
<feature type="transmembrane region" description="Helical" evidence="5">
    <location>
        <begin position="162"/>
        <end position="181"/>
    </location>
</feature>
<dbReference type="PANTHER" id="PTHR23501">
    <property type="entry name" value="MAJOR FACILITATOR SUPERFAMILY"/>
    <property type="match status" value="1"/>
</dbReference>
<feature type="transmembrane region" description="Helical" evidence="5">
    <location>
        <begin position="470"/>
        <end position="488"/>
    </location>
</feature>
<feature type="transmembrane region" description="Helical" evidence="5">
    <location>
        <begin position="44"/>
        <end position="63"/>
    </location>
</feature>
<evidence type="ECO:0000313" key="8">
    <source>
        <dbReference type="Proteomes" id="UP001057702"/>
    </source>
</evidence>
<dbReference type="Gene3D" id="2.60.40.1120">
    <property type="entry name" value="Carboxypeptidase-like, regulatory domain"/>
    <property type="match status" value="2"/>
</dbReference>
<dbReference type="InterPro" id="IPR036259">
    <property type="entry name" value="MFS_trans_sf"/>
</dbReference>
<feature type="transmembrane region" description="Helical" evidence="5">
    <location>
        <begin position="196"/>
        <end position="215"/>
    </location>
</feature>
<organism evidence="7 8">
    <name type="scientific">Streptomyces humicola</name>
    <dbReference type="NCBI Taxonomy" id="2953240"/>
    <lineage>
        <taxon>Bacteria</taxon>
        <taxon>Bacillati</taxon>
        <taxon>Actinomycetota</taxon>
        <taxon>Actinomycetes</taxon>
        <taxon>Kitasatosporales</taxon>
        <taxon>Streptomycetaceae</taxon>
        <taxon>Streptomyces</taxon>
    </lineage>
</organism>
<dbReference type="SUPFAM" id="SSF103473">
    <property type="entry name" value="MFS general substrate transporter"/>
    <property type="match status" value="1"/>
</dbReference>
<name>A0ABT1Q6Q3_9ACTN</name>
<feature type="domain" description="Major facilitator superfamily (MFS) profile" evidence="6">
    <location>
        <begin position="9"/>
        <end position="493"/>
    </location>
</feature>
<keyword evidence="8" id="KW-1185">Reference proteome</keyword>
<feature type="transmembrane region" description="Helical" evidence="5">
    <location>
        <begin position="393"/>
        <end position="416"/>
    </location>
</feature>
<dbReference type="InterPro" id="IPR011701">
    <property type="entry name" value="MFS"/>
</dbReference>
<feature type="transmembrane region" description="Helical" evidence="5">
    <location>
        <begin position="227"/>
        <end position="246"/>
    </location>
</feature>
<comment type="subcellular location">
    <subcellularLocation>
        <location evidence="1">Cell membrane</location>
        <topology evidence="1">Multi-pass membrane protein</topology>
    </subcellularLocation>
</comment>
<dbReference type="PANTHER" id="PTHR23501:SF197">
    <property type="entry name" value="COMD"/>
    <property type="match status" value="1"/>
</dbReference>
<dbReference type="InterPro" id="IPR020846">
    <property type="entry name" value="MFS_dom"/>
</dbReference>
<keyword evidence="3 5" id="KW-1133">Transmembrane helix</keyword>
<evidence type="ECO:0000256" key="1">
    <source>
        <dbReference type="ARBA" id="ARBA00004651"/>
    </source>
</evidence>
<feature type="transmembrane region" description="Helical" evidence="5">
    <location>
        <begin position="75"/>
        <end position="93"/>
    </location>
</feature>
<evidence type="ECO:0000259" key="6">
    <source>
        <dbReference type="PROSITE" id="PS50850"/>
    </source>
</evidence>
<feature type="transmembrane region" description="Helical" evidence="5">
    <location>
        <begin position="299"/>
        <end position="319"/>
    </location>
</feature>
<evidence type="ECO:0000256" key="2">
    <source>
        <dbReference type="ARBA" id="ARBA00022692"/>
    </source>
</evidence>
<accession>A0ABT1Q6Q3</accession>
<evidence type="ECO:0000256" key="4">
    <source>
        <dbReference type="ARBA" id="ARBA00023136"/>
    </source>
</evidence>
<dbReference type="SUPFAM" id="SSF49464">
    <property type="entry name" value="Carboxypeptidase regulatory domain-like"/>
    <property type="match status" value="1"/>
</dbReference>
<protein>
    <submittedName>
        <fullName evidence="7">MFS transporter</fullName>
    </submittedName>
</protein>
<reference evidence="7" key="1">
    <citation type="submission" date="2022-06" db="EMBL/GenBank/DDBJ databases">
        <title>Draft genome sequence of Streptomyces sp. RB6PN25 isolated from peat swamp forest in Thailand.</title>
        <authorList>
            <person name="Duangmal K."/>
            <person name="Klaysubun C."/>
        </authorList>
    </citation>
    <scope>NUCLEOTIDE SEQUENCE</scope>
    <source>
        <strain evidence="7">RB6PN25</strain>
    </source>
</reference>
<feature type="transmembrane region" description="Helical" evidence="5">
    <location>
        <begin position="356"/>
        <end position="381"/>
    </location>
</feature>
<feature type="transmembrane region" description="Helical" evidence="5">
    <location>
        <begin position="267"/>
        <end position="287"/>
    </location>
</feature>
<evidence type="ECO:0000256" key="3">
    <source>
        <dbReference type="ARBA" id="ARBA00022989"/>
    </source>
</evidence>
<feature type="transmembrane region" description="Helical" evidence="5">
    <location>
        <begin position="12"/>
        <end position="32"/>
    </location>
</feature>
<dbReference type="Pfam" id="PF07690">
    <property type="entry name" value="MFS_1"/>
    <property type="match status" value="1"/>
</dbReference>
<dbReference type="Pfam" id="PF13620">
    <property type="entry name" value="CarboxypepD_reg"/>
    <property type="match status" value="3"/>
</dbReference>